<dbReference type="EMBL" id="LDAU01000082">
    <property type="protein sequence ID" value="KRX07500.1"/>
    <property type="molecule type" value="Genomic_DNA"/>
</dbReference>
<name>A0A0V0QYW1_PSEPJ</name>
<dbReference type="InParanoid" id="A0A0V0QYW1"/>
<accession>A0A0V0QYW1</accession>
<dbReference type="AlphaFoldDB" id="A0A0V0QYW1"/>
<proteinExistence type="predicted"/>
<organism evidence="1 2">
    <name type="scientific">Pseudocohnilembus persalinus</name>
    <name type="common">Ciliate</name>
    <dbReference type="NCBI Taxonomy" id="266149"/>
    <lineage>
        <taxon>Eukaryota</taxon>
        <taxon>Sar</taxon>
        <taxon>Alveolata</taxon>
        <taxon>Ciliophora</taxon>
        <taxon>Intramacronucleata</taxon>
        <taxon>Oligohymenophorea</taxon>
        <taxon>Scuticociliatia</taxon>
        <taxon>Philasterida</taxon>
        <taxon>Pseudocohnilembidae</taxon>
        <taxon>Pseudocohnilembus</taxon>
    </lineage>
</organism>
<reference evidence="1 2" key="1">
    <citation type="journal article" date="2015" name="Sci. Rep.">
        <title>Genome of the facultative scuticociliatosis pathogen Pseudocohnilembus persalinus provides insight into its virulence through horizontal gene transfer.</title>
        <authorList>
            <person name="Xiong J."/>
            <person name="Wang G."/>
            <person name="Cheng J."/>
            <person name="Tian M."/>
            <person name="Pan X."/>
            <person name="Warren A."/>
            <person name="Jiang C."/>
            <person name="Yuan D."/>
            <person name="Miao W."/>
        </authorList>
    </citation>
    <scope>NUCLEOTIDE SEQUENCE [LARGE SCALE GENOMIC DNA]</scope>
    <source>
        <strain evidence="1">36N120E</strain>
    </source>
</reference>
<evidence type="ECO:0000313" key="1">
    <source>
        <dbReference type="EMBL" id="KRX07500.1"/>
    </source>
</evidence>
<gene>
    <name evidence="1" type="ORF">PPERSA_11049</name>
</gene>
<comment type="caution">
    <text evidence="1">The sequence shown here is derived from an EMBL/GenBank/DDBJ whole genome shotgun (WGS) entry which is preliminary data.</text>
</comment>
<protein>
    <submittedName>
        <fullName evidence="1">Uncharacterized protein</fullName>
    </submittedName>
</protein>
<dbReference type="Proteomes" id="UP000054937">
    <property type="component" value="Unassembled WGS sequence"/>
</dbReference>
<sequence length="133" mass="15040">MWVNIRKIQCPIFFSDIISESESASKIISVTTLFISDSVPEWLRDCIKQDNQIKHLQCPYGLGGSNPPLVPEWLRDCIKQEYQIKHLQCPYGLGGSNPSLVPEWLRDCIIKLNYIKHLQCPYGLGGSNPPLGV</sequence>
<evidence type="ECO:0000313" key="2">
    <source>
        <dbReference type="Proteomes" id="UP000054937"/>
    </source>
</evidence>
<keyword evidence="2" id="KW-1185">Reference proteome</keyword>